<dbReference type="Gene3D" id="3.40.50.300">
    <property type="entry name" value="P-loop containing nucleotide triphosphate hydrolases"/>
    <property type="match status" value="1"/>
</dbReference>
<dbReference type="SMART" id="SM00176">
    <property type="entry name" value="RAN"/>
    <property type="match status" value="1"/>
</dbReference>
<accession>A0A3S0ZXB3</accession>
<dbReference type="EMBL" id="RQTK01000087">
    <property type="protein sequence ID" value="RUS88303.1"/>
    <property type="molecule type" value="Genomic_DNA"/>
</dbReference>
<evidence type="ECO:0000256" key="3">
    <source>
        <dbReference type="ARBA" id="ARBA00023134"/>
    </source>
</evidence>
<dbReference type="SMART" id="SM00173">
    <property type="entry name" value="RAS"/>
    <property type="match status" value="1"/>
</dbReference>
<dbReference type="GO" id="GO:0003924">
    <property type="term" value="F:GTPase activity"/>
    <property type="evidence" value="ECO:0007669"/>
    <property type="project" value="InterPro"/>
</dbReference>
<dbReference type="OrthoDB" id="6136649at2759"/>
<protein>
    <recommendedName>
        <fullName evidence="8">Small monomeric GTPase</fullName>
    </recommendedName>
</protein>
<keyword evidence="7" id="KW-1185">Reference proteome</keyword>
<proteinExistence type="inferred from homology"/>
<dbReference type="SMART" id="SM00175">
    <property type="entry name" value="RAB"/>
    <property type="match status" value="1"/>
</dbReference>
<name>A0A3S0ZXB3_ELYCH</name>
<dbReference type="GO" id="GO:0005525">
    <property type="term" value="F:GTP binding"/>
    <property type="evidence" value="ECO:0007669"/>
    <property type="project" value="UniProtKB-KW"/>
</dbReference>
<keyword evidence="5" id="KW-0636">Prenylation</keyword>
<dbReference type="SMART" id="SM00177">
    <property type="entry name" value="ARF"/>
    <property type="match status" value="1"/>
</dbReference>
<dbReference type="SUPFAM" id="SSF52540">
    <property type="entry name" value="P-loop containing nucleoside triphosphate hydrolases"/>
    <property type="match status" value="1"/>
</dbReference>
<dbReference type="STRING" id="188477.A0A3S0ZXB3"/>
<dbReference type="CDD" id="cd00154">
    <property type="entry name" value="Rab"/>
    <property type="match status" value="1"/>
</dbReference>
<dbReference type="PROSITE" id="PS51417">
    <property type="entry name" value="ARF"/>
    <property type="match status" value="1"/>
</dbReference>
<comment type="caution">
    <text evidence="6">The sequence shown here is derived from an EMBL/GenBank/DDBJ whole genome shotgun (WGS) entry which is preliminary data.</text>
</comment>
<sequence length="227" mass="26032">GLDDPTTKKSEEKKPYDFLVKVVLGGTEHVGKTSLLQRFVQNPFKETYIATIGVDFNVKELQTKTGENVKLQIWDLGGQERFRTISVSYYRGARGMLMVYDVTNRKSFDHIEDLLEEVRRYAHEDIVIFIVGNKADHNESKREVSYEEGKQFADYHGLSYVETSARDNVNVNEAFDEFVSQVVEQYKNDRANAAKSGPLRRQPPQPNRELSQLQFATKKKSSTCVIL</sequence>
<comment type="similarity">
    <text evidence="1">Belongs to the small GTPase superfamily. Rab family.</text>
</comment>
<dbReference type="PANTHER" id="PTHR47980">
    <property type="entry name" value="LD44762P"/>
    <property type="match status" value="1"/>
</dbReference>
<dbReference type="InterPro" id="IPR005225">
    <property type="entry name" value="Small_GTP-bd"/>
</dbReference>
<feature type="non-terminal residue" evidence="6">
    <location>
        <position position="1"/>
    </location>
</feature>
<dbReference type="InterPro" id="IPR050305">
    <property type="entry name" value="Small_GTPase_Rab"/>
</dbReference>
<evidence type="ECO:0000313" key="7">
    <source>
        <dbReference type="Proteomes" id="UP000271974"/>
    </source>
</evidence>
<dbReference type="PROSITE" id="PS51419">
    <property type="entry name" value="RAB"/>
    <property type="match status" value="1"/>
</dbReference>
<dbReference type="NCBIfam" id="TIGR00231">
    <property type="entry name" value="small_GTP"/>
    <property type="match status" value="1"/>
</dbReference>
<dbReference type="InterPro" id="IPR027417">
    <property type="entry name" value="P-loop_NTPase"/>
</dbReference>
<dbReference type="Pfam" id="PF00071">
    <property type="entry name" value="Ras"/>
    <property type="match status" value="1"/>
</dbReference>
<keyword evidence="4" id="KW-0449">Lipoprotein</keyword>
<dbReference type="FunFam" id="3.40.50.300:FF:001129">
    <property type="entry name" value="ras-related protein Rab-44 isoform X2"/>
    <property type="match status" value="1"/>
</dbReference>
<evidence type="ECO:0000313" key="6">
    <source>
        <dbReference type="EMBL" id="RUS88303.1"/>
    </source>
</evidence>
<organism evidence="6 7">
    <name type="scientific">Elysia chlorotica</name>
    <name type="common">Eastern emerald elysia</name>
    <name type="synonym">Sea slug</name>
    <dbReference type="NCBI Taxonomy" id="188477"/>
    <lineage>
        <taxon>Eukaryota</taxon>
        <taxon>Metazoa</taxon>
        <taxon>Spiralia</taxon>
        <taxon>Lophotrochozoa</taxon>
        <taxon>Mollusca</taxon>
        <taxon>Gastropoda</taxon>
        <taxon>Heterobranchia</taxon>
        <taxon>Euthyneura</taxon>
        <taxon>Panpulmonata</taxon>
        <taxon>Sacoglossa</taxon>
        <taxon>Placobranchoidea</taxon>
        <taxon>Plakobranchidae</taxon>
        <taxon>Elysia</taxon>
    </lineage>
</organism>
<evidence type="ECO:0000256" key="4">
    <source>
        <dbReference type="ARBA" id="ARBA00023288"/>
    </source>
</evidence>
<dbReference type="Proteomes" id="UP000271974">
    <property type="component" value="Unassembled WGS sequence"/>
</dbReference>
<dbReference type="PROSITE" id="PS51421">
    <property type="entry name" value="RAS"/>
    <property type="match status" value="1"/>
</dbReference>
<evidence type="ECO:0008006" key="8">
    <source>
        <dbReference type="Google" id="ProtNLM"/>
    </source>
</evidence>
<dbReference type="PRINTS" id="PR00449">
    <property type="entry name" value="RASTRNSFRMNG"/>
</dbReference>
<dbReference type="PROSITE" id="PS51420">
    <property type="entry name" value="RHO"/>
    <property type="match status" value="1"/>
</dbReference>
<keyword evidence="2" id="KW-0547">Nucleotide-binding</keyword>
<dbReference type="SMART" id="SM00174">
    <property type="entry name" value="RHO"/>
    <property type="match status" value="1"/>
</dbReference>
<evidence type="ECO:0000256" key="1">
    <source>
        <dbReference type="ARBA" id="ARBA00006270"/>
    </source>
</evidence>
<evidence type="ECO:0000256" key="2">
    <source>
        <dbReference type="ARBA" id="ARBA00022741"/>
    </source>
</evidence>
<reference evidence="6 7" key="1">
    <citation type="submission" date="2019-01" db="EMBL/GenBank/DDBJ databases">
        <title>A draft genome assembly of the solar-powered sea slug Elysia chlorotica.</title>
        <authorList>
            <person name="Cai H."/>
            <person name="Li Q."/>
            <person name="Fang X."/>
            <person name="Li J."/>
            <person name="Curtis N.E."/>
            <person name="Altenburger A."/>
            <person name="Shibata T."/>
            <person name="Feng M."/>
            <person name="Maeda T."/>
            <person name="Schwartz J.A."/>
            <person name="Shigenobu S."/>
            <person name="Lundholm N."/>
            <person name="Nishiyama T."/>
            <person name="Yang H."/>
            <person name="Hasebe M."/>
            <person name="Li S."/>
            <person name="Pierce S.K."/>
            <person name="Wang J."/>
        </authorList>
    </citation>
    <scope>NUCLEOTIDE SEQUENCE [LARGE SCALE GENOMIC DNA]</scope>
    <source>
        <strain evidence="6">EC2010</strain>
        <tissue evidence="6">Whole organism of an adult</tissue>
    </source>
</reference>
<evidence type="ECO:0000256" key="5">
    <source>
        <dbReference type="ARBA" id="ARBA00023289"/>
    </source>
</evidence>
<keyword evidence="3" id="KW-0342">GTP-binding</keyword>
<gene>
    <name evidence="6" type="ORF">EGW08_003941</name>
</gene>
<dbReference type="InterPro" id="IPR001806">
    <property type="entry name" value="Small_GTPase"/>
</dbReference>
<dbReference type="AlphaFoldDB" id="A0A3S0ZXB3"/>